<dbReference type="Gene3D" id="1.25.40.430">
    <property type="match status" value="1"/>
</dbReference>
<gene>
    <name evidence="29" type="ORF">PAL_GLEAN10005637</name>
</gene>
<evidence type="ECO:0000256" key="22">
    <source>
        <dbReference type="ARBA" id="ARBA00062095"/>
    </source>
</evidence>
<dbReference type="SMART" id="SM00777">
    <property type="entry name" value="Mad3_BUB1_I"/>
    <property type="match status" value="1"/>
</dbReference>
<dbReference type="InterPro" id="IPR000719">
    <property type="entry name" value="Prot_kinase_dom"/>
</dbReference>
<feature type="binding site" evidence="25">
    <location>
        <position position="920"/>
    </location>
    <ligand>
        <name>ATP</name>
        <dbReference type="ChEBI" id="CHEBI:30616"/>
    </ligand>
</feature>
<keyword evidence="30" id="KW-1185">Reference proteome</keyword>
<evidence type="ECO:0000256" key="15">
    <source>
        <dbReference type="ARBA" id="ARBA00022840"/>
    </source>
</evidence>
<evidence type="ECO:0000256" key="3">
    <source>
        <dbReference type="ARBA" id="ARBA00012513"/>
    </source>
</evidence>
<dbReference type="SMART" id="SM00220">
    <property type="entry name" value="S_TKc"/>
    <property type="match status" value="1"/>
</dbReference>
<evidence type="ECO:0000256" key="26">
    <source>
        <dbReference type="SAM" id="MobiDB-lite"/>
    </source>
</evidence>
<dbReference type="SUPFAM" id="SSF56112">
    <property type="entry name" value="Protein kinase-like (PK-like)"/>
    <property type="match status" value="1"/>
</dbReference>
<dbReference type="Gene3D" id="6.10.130.20">
    <property type="match status" value="1"/>
</dbReference>
<keyword evidence="6" id="KW-0597">Phosphoprotein</keyword>
<evidence type="ECO:0000256" key="14">
    <source>
        <dbReference type="ARBA" id="ARBA00022838"/>
    </source>
</evidence>
<dbReference type="GO" id="GO:0000776">
    <property type="term" value="C:kinetochore"/>
    <property type="evidence" value="ECO:0007669"/>
    <property type="project" value="UniProtKB-KW"/>
</dbReference>
<evidence type="ECO:0000256" key="20">
    <source>
        <dbReference type="ARBA" id="ARBA00047899"/>
    </source>
</evidence>
<dbReference type="GO" id="GO:0005524">
    <property type="term" value="F:ATP binding"/>
    <property type="evidence" value="ECO:0007669"/>
    <property type="project" value="UniProtKB-UniRule"/>
</dbReference>
<comment type="subcellular location">
    <subcellularLocation>
        <location evidence="2">Chromosome</location>
        <location evidence="2">Centromere</location>
        <location evidence="2">Kinetochore</location>
    </subcellularLocation>
    <subcellularLocation>
        <location evidence="1">Nucleus</location>
    </subcellularLocation>
</comment>
<evidence type="ECO:0000256" key="17">
    <source>
        <dbReference type="ARBA" id="ARBA00023242"/>
    </source>
</evidence>
<name>L5KVJ3_PTEAL</name>
<evidence type="ECO:0000256" key="6">
    <source>
        <dbReference type="ARBA" id="ARBA00022553"/>
    </source>
</evidence>
<keyword evidence="18" id="KW-0131">Cell cycle</keyword>
<reference evidence="30" key="1">
    <citation type="journal article" date="2013" name="Science">
        <title>Comparative analysis of bat genomes provides insight into the evolution of flight and immunity.</title>
        <authorList>
            <person name="Zhang G."/>
            <person name="Cowled C."/>
            <person name="Shi Z."/>
            <person name="Huang Z."/>
            <person name="Bishop-Lilly K.A."/>
            <person name="Fang X."/>
            <person name="Wynne J.W."/>
            <person name="Xiong Z."/>
            <person name="Baker M.L."/>
            <person name="Zhao W."/>
            <person name="Tachedjian M."/>
            <person name="Zhu Y."/>
            <person name="Zhou P."/>
            <person name="Jiang X."/>
            <person name="Ng J."/>
            <person name="Yang L."/>
            <person name="Wu L."/>
            <person name="Xiao J."/>
            <person name="Feng Y."/>
            <person name="Chen Y."/>
            <person name="Sun X."/>
            <person name="Zhang Y."/>
            <person name="Marsh G.A."/>
            <person name="Crameri G."/>
            <person name="Broder C.C."/>
            <person name="Frey K.G."/>
            <person name="Wang L.F."/>
            <person name="Wang J."/>
        </authorList>
    </citation>
    <scope>NUCLEOTIDE SEQUENCE [LARGE SCALE GENOMIC DNA]</scope>
</reference>
<dbReference type="Gene3D" id="1.10.510.10">
    <property type="entry name" value="Transferase(Phosphotransferase) domain 1"/>
    <property type="match status" value="1"/>
</dbReference>
<dbReference type="PROSITE" id="PS50011">
    <property type="entry name" value="PROTEIN_KINASE_DOM"/>
    <property type="match status" value="1"/>
</dbReference>
<evidence type="ECO:0000256" key="19">
    <source>
        <dbReference type="ARBA" id="ARBA00023328"/>
    </source>
</evidence>
<dbReference type="GO" id="GO:0005634">
    <property type="term" value="C:nucleus"/>
    <property type="evidence" value="ECO:0007669"/>
    <property type="project" value="UniProtKB-SubCell"/>
</dbReference>
<sequence length="1187" mass="132092">MDDPENAFQMFEAHMQRYKGDDPLGEWESYMQWVEENFPENKEYSTTLLEQLMKEFLDKKRYHDDPRFINYCLKFAECNSDRHQFFEFLYNHGIGARCSRLYIAWAAHLEASGELQLAGAVFRRGLQSRAEPGEPLRQQYRLFQTRVTETQLPAQARTSEPLHDAQILNQMMTSKPNPGNNAACVSKLQGSEASGVTSSACDKEEQRVVMISKSGYSAQPSLAARADIQQMVMYCKAKLIRGDSEFSFEELRAQKYNQRRKHEQWVNEDRHYMKRKEANAFEEQLLKEKMDELHKKLHQVAEPPQESLPAFQESPEVDPLCMGPSVGSKQEPSTRSLPAITQQTSEHLGQRPREAPPAVPPEANAITVTLVSPAVSQSMIPAPLTSQPVTDSMFAAAGKDARCVTRSTHGFKPPSGAELTGGCDTHKVVNTGSFHTTPNTSLGVVQATPSMGQPSPTVHTKEALGFIMNVFQAPTLPDVSDDQDEWPSLDQNEDAFEAQFQKNASSSGAWGVNKVISSLSSAFSVFEDGNKENYGLPQPKNKPAGARTFGERGVSRFSPKPKLPEYLLVPGTAIGTELEKECAVILAIVGLPARQETPWGTHAFKAWEVRPLDGTELEQSVVRHLSKQASPVHWPATFLVTVAFVSAHTHLHSSPESLQAAFSPSLAWLCQHVLECAGSLSPQPCSHPMEVPCPEEFPDDSTVWGVRCPKMLAPSPRSPGGFTSAARLASTPSHKLLVGPVHALEDKENVVAAQYAHVTLDAREGNVAQPSEDRKFSPMQEGSLAAAAGSALTREAERGLAACTLTDADLATAAGCADTVTGLEAEQAQPRSPDLAVENPWDGELILKLLSGLPQPLHSHPDVFEWQCKLPAMKPKTEFQLGSLLVYIDHLLGEGAFAQVYEVTHGDVKDTKSKQKFVLKVQKPANPWEFYIGTQLMERLKPSVRHMFIRFYSAHFFRDGSVLVGDLHSYGTLLNAINLYKNTPEKVMPQALVLSFAISILHMIEQVHSCEIIHGDVKPDNFILGSRRVVLEQDSEDDGLSAGLALIDLGQSIDMKLFPKGTTFTGKCETSGFQCTEMLSNKPWTYQIDYFGVAATVYCMLFGSYMKVKNEGGVWKPEGLFRRLPHLDMWNEFFHIMLNIPDCHHLPSLDLLRQKLKKIFQQHYTNKIKTLRNRLIVLLLEYKRSRK</sequence>
<proteinExistence type="predicted"/>
<evidence type="ECO:0000256" key="13">
    <source>
        <dbReference type="ARBA" id="ARBA00022829"/>
    </source>
</evidence>
<evidence type="ECO:0000256" key="1">
    <source>
        <dbReference type="ARBA" id="ARBA00004123"/>
    </source>
</evidence>
<dbReference type="InterPro" id="IPR017441">
    <property type="entry name" value="Protein_kinase_ATP_BS"/>
</dbReference>
<feature type="compositionally biased region" description="Polar residues" evidence="26">
    <location>
        <begin position="327"/>
        <end position="337"/>
    </location>
</feature>
<dbReference type="GO" id="GO:0006915">
    <property type="term" value="P:apoptotic process"/>
    <property type="evidence" value="ECO:0007669"/>
    <property type="project" value="UniProtKB-KW"/>
</dbReference>
<dbReference type="GO" id="GO:0007094">
    <property type="term" value="P:mitotic spindle assembly checkpoint signaling"/>
    <property type="evidence" value="ECO:0007669"/>
    <property type="project" value="InterPro"/>
</dbReference>
<dbReference type="GO" id="GO:0007059">
    <property type="term" value="P:chromosome segregation"/>
    <property type="evidence" value="ECO:0007669"/>
    <property type="project" value="UniProtKB-KW"/>
</dbReference>
<feature type="domain" description="Protein kinase" evidence="27">
    <location>
        <begin position="886"/>
        <end position="1187"/>
    </location>
</feature>
<organism evidence="29 30">
    <name type="scientific">Pteropus alecto</name>
    <name type="common">Black flying fox</name>
    <dbReference type="NCBI Taxonomy" id="9402"/>
    <lineage>
        <taxon>Eukaryota</taxon>
        <taxon>Metazoa</taxon>
        <taxon>Chordata</taxon>
        <taxon>Craniata</taxon>
        <taxon>Vertebrata</taxon>
        <taxon>Euteleostomi</taxon>
        <taxon>Mammalia</taxon>
        <taxon>Eutheria</taxon>
        <taxon>Laurasiatheria</taxon>
        <taxon>Chiroptera</taxon>
        <taxon>Yinpterochiroptera</taxon>
        <taxon>Pteropodoidea</taxon>
        <taxon>Pteropodidae</taxon>
        <taxon>Pteropodinae</taxon>
        <taxon>Pteropus</taxon>
    </lineage>
</organism>
<evidence type="ECO:0000256" key="24">
    <source>
        <dbReference type="ARBA" id="ARBA00079871"/>
    </source>
</evidence>
<comment type="subunit">
    <text evidence="22">Interacts with BUB3 and KNL1. Interacts (when phosphorylated) with PLK1. The BUB1-BUB3 complex interacts with MAD1L1.</text>
</comment>
<dbReference type="FunCoup" id="L5KVJ3">
    <property type="interactions" value="787"/>
</dbReference>
<evidence type="ECO:0000256" key="5">
    <source>
        <dbReference type="ARBA" id="ARBA00022527"/>
    </source>
</evidence>
<keyword evidence="11" id="KW-0498">Mitosis</keyword>
<dbReference type="Proteomes" id="UP000010552">
    <property type="component" value="Unassembled WGS sequence"/>
</dbReference>
<keyword evidence="7" id="KW-0132">Cell division</keyword>
<comment type="catalytic activity">
    <reaction evidence="20">
        <text>L-threonyl-[protein] + ATP = O-phospho-L-threonyl-[protein] + ADP + H(+)</text>
        <dbReference type="Rhea" id="RHEA:46608"/>
        <dbReference type="Rhea" id="RHEA-COMP:11060"/>
        <dbReference type="Rhea" id="RHEA-COMP:11605"/>
        <dbReference type="ChEBI" id="CHEBI:15378"/>
        <dbReference type="ChEBI" id="CHEBI:30013"/>
        <dbReference type="ChEBI" id="CHEBI:30616"/>
        <dbReference type="ChEBI" id="CHEBI:61977"/>
        <dbReference type="ChEBI" id="CHEBI:456216"/>
        <dbReference type="EC" id="2.7.11.1"/>
    </reaction>
</comment>
<keyword evidence="16" id="KW-0832">Ubl conjugation</keyword>
<keyword evidence="15 25" id="KW-0067">ATP-binding</keyword>
<keyword evidence="12 29" id="KW-0418">Kinase</keyword>
<keyword evidence="17" id="KW-0539">Nucleus</keyword>
<evidence type="ECO:0000256" key="2">
    <source>
        <dbReference type="ARBA" id="ARBA00004629"/>
    </source>
</evidence>
<evidence type="ECO:0000259" key="28">
    <source>
        <dbReference type="PROSITE" id="PS51489"/>
    </source>
</evidence>
<evidence type="ECO:0000259" key="27">
    <source>
        <dbReference type="PROSITE" id="PS50011"/>
    </source>
</evidence>
<keyword evidence="19" id="KW-0137">Centromere</keyword>
<evidence type="ECO:0000256" key="7">
    <source>
        <dbReference type="ARBA" id="ARBA00022618"/>
    </source>
</evidence>
<keyword evidence="9" id="KW-0053">Apoptosis</keyword>
<evidence type="ECO:0000256" key="9">
    <source>
        <dbReference type="ARBA" id="ARBA00022703"/>
    </source>
</evidence>
<dbReference type="InterPro" id="IPR011009">
    <property type="entry name" value="Kinase-like_dom_sf"/>
</dbReference>
<accession>L5KVJ3</accession>
<evidence type="ECO:0000256" key="12">
    <source>
        <dbReference type="ARBA" id="ARBA00022777"/>
    </source>
</evidence>
<dbReference type="Pfam" id="PF08311">
    <property type="entry name" value="Mad3_BUB1_I"/>
    <property type="match status" value="1"/>
</dbReference>
<dbReference type="FunFam" id="1.10.510.10:FF:000390">
    <property type="entry name" value="Mitotic checkpoint serine/threonine-protein kinase BUB1"/>
    <property type="match status" value="1"/>
</dbReference>
<protein>
    <recommendedName>
        <fullName evidence="23">Mitotic checkpoint serine/threonine-protein kinase BUB1</fullName>
        <ecNumber evidence="3">2.7.11.1</ecNumber>
    </recommendedName>
    <alternativeName>
        <fullName evidence="24">BUB1A</fullName>
    </alternativeName>
</protein>
<evidence type="ECO:0000256" key="8">
    <source>
        <dbReference type="ARBA" id="ARBA00022679"/>
    </source>
</evidence>
<dbReference type="PROSITE" id="PS51489">
    <property type="entry name" value="BUB1_N"/>
    <property type="match status" value="1"/>
</dbReference>
<dbReference type="STRING" id="9402.L5KVJ3"/>
<dbReference type="FunFam" id="1.25.40.430:FF:000001">
    <property type="entry name" value="Mitotic checkpoint serine/threonine-protein kinase BUB1"/>
    <property type="match status" value="1"/>
</dbReference>
<feature type="domain" description="BUB1 N-terminal" evidence="28">
    <location>
        <begin position="11"/>
        <end position="182"/>
    </location>
</feature>
<keyword evidence="14" id="KW-0995">Kinetochore</keyword>
<evidence type="ECO:0000256" key="21">
    <source>
        <dbReference type="ARBA" id="ARBA00048679"/>
    </source>
</evidence>
<evidence type="ECO:0000313" key="30">
    <source>
        <dbReference type="Proteomes" id="UP000010552"/>
    </source>
</evidence>
<keyword evidence="8" id="KW-0808">Transferase</keyword>
<evidence type="ECO:0000313" key="29">
    <source>
        <dbReference type="EMBL" id="ELK14838.1"/>
    </source>
</evidence>
<dbReference type="PROSITE" id="PS00108">
    <property type="entry name" value="PROTEIN_KINASE_ST"/>
    <property type="match status" value="1"/>
</dbReference>
<dbReference type="InParanoid" id="L5KVJ3"/>
<keyword evidence="5" id="KW-0723">Serine/threonine-protein kinase</keyword>
<feature type="region of interest" description="Disordered" evidence="26">
    <location>
        <begin position="301"/>
        <end position="337"/>
    </location>
</feature>
<dbReference type="GO" id="GO:0004674">
    <property type="term" value="F:protein serine/threonine kinase activity"/>
    <property type="evidence" value="ECO:0007669"/>
    <property type="project" value="UniProtKB-KW"/>
</dbReference>
<dbReference type="CDD" id="cd14028">
    <property type="entry name" value="STKc_Bub1_vert"/>
    <property type="match status" value="1"/>
</dbReference>
<dbReference type="AlphaFoldDB" id="L5KVJ3"/>
<comment type="catalytic activity">
    <reaction evidence="21">
        <text>L-seryl-[protein] + ATP = O-phospho-L-seryl-[protein] + ADP + H(+)</text>
        <dbReference type="Rhea" id="RHEA:17989"/>
        <dbReference type="Rhea" id="RHEA-COMP:9863"/>
        <dbReference type="Rhea" id="RHEA-COMP:11604"/>
        <dbReference type="ChEBI" id="CHEBI:15378"/>
        <dbReference type="ChEBI" id="CHEBI:29999"/>
        <dbReference type="ChEBI" id="CHEBI:30616"/>
        <dbReference type="ChEBI" id="CHEBI:83421"/>
        <dbReference type="ChEBI" id="CHEBI:456216"/>
        <dbReference type="EC" id="2.7.11.1"/>
    </reaction>
</comment>
<dbReference type="GO" id="GO:0051754">
    <property type="term" value="P:meiotic sister chromatid cohesion, centromeric"/>
    <property type="evidence" value="ECO:0007669"/>
    <property type="project" value="TreeGrafter"/>
</dbReference>
<dbReference type="PANTHER" id="PTHR14030">
    <property type="entry name" value="MITOTIC CHECKPOINT SERINE/THREONINE-PROTEIN KINASE BUB1"/>
    <property type="match status" value="1"/>
</dbReference>
<evidence type="ECO:0000256" key="23">
    <source>
        <dbReference type="ARBA" id="ARBA00074401"/>
    </source>
</evidence>
<dbReference type="Pfam" id="PF00069">
    <property type="entry name" value="Pkinase"/>
    <property type="match status" value="1"/>
</dbReference>
<dbReference type="GO" id="GO:0051301">
    <property type="term" value="P:cell division"/>
    <property type="evidence" value="ECO:0007669"/>
    <property type="project" value="UniProtKB-KW"/>
</dbReference>
<keyword evidence="13" id="KW-0159">Chromosome partition</keyword>
<evidence type="ECO:0000256" key="4">
    <source>
        <dbReference type="ARBA" id="ARBA00022454"/>
    </source>
</evidence>
<dbReference type="InterPro" id="IPR008271">
    <property type="entry name" value="Ser/Thr_kinase_AS"/>
</dbReference>
<evidence type="ECO:0000256" key="16">
    <source>
        <dbReference type="ARBA" id="ARBA00022843"/>
    </source>
</evidence>
<dbReference type="PROSITE" id="PS00107">
    <property type="entry name" value="PROTEIN_KINASE_ATP"/>
    <property type="match status" value="1"/>
</dbReference>
<keyword evidence="10 25" id="KW-0547">Nucleotide-binding</keyword>
<evidence type="ECO:0000256" key="11">
    <source>
        <dbReference type="ARBA" id="ARBA00022776"/>
    </source>
</evidence>
<dbReference type="InterPro" id="IPR015661">
    <property type="entry name" value="Bub1/Mad3"/>
</dbReference>
<evidence type="ECO:0000256" key="25">
    <source>
        <dbReference type="PROSITE-ProRule" id="PRU10141"/>
    </source>
</evidence>
<dbReference type="InterPro" id="IPR013212">
    <property type="entry name" value="Mad3/Bub1_I"/>
</dbReference>
<evidence type="ECO:0000256" key="18">
    <source>
        <dbReference type="ARBA" id="ARBA00023306"/>
    </source>
</evidence>
<keyword evidence="4" id="KW-0158">Chromosome</keyword>
<feature type="region of interest" description="Disordered" evidence="26">
    <location>
        <begin position="532"/>
        <end position="553"/>
    </location>
</feature>
<dbReference type="eggNOG" id="KOG1166">
    <property type="taxonomic scope" value="Eukaryota"/>
</dbReference>
<dbReference type="EMBL" id="KB030557">
    <property type="protein sequence ID" value="ELK14838.1"/>
    <property type="molecule type" value="Genomic_DNA"/>
</dbReference>
<dbReference type="PANTHER" id="PTHR14030:SF26">
    <property type="entry name" value="MITOTIC CHECKPOINT SERINE_THREONINE-PROTEIN KINASE BUB1"/>
    <property type="match status" value="1"/>
</dbReference>
<evidence type="ECO:0000256" key="10">
    <source>
        <dbReference type="ARBA" id="ARBA00022741"/>
    </source>
</evidence>
<dbReference type="EC" id="2.7.11.1" evidence="3"/>